<proteinExistence type="inferred from homology"/>
<dbReference type="GO" id="GO:0005634">
    <property type="term" value="C:nucleus"/>
    <property type="evidence" value="ECO:0007669"/>
    <property type="project" value="UniProtKB-SubCell"/>
</dbReference>
<keyword evidence="4" id="KW-0540">Nuclease</keyword>
<dbReference type="PANTHER" id="PTHR22930">
    <property type="match status" value="1"/>
</dbReference>
<comment type="cofactor">
    <cofactor evidence="1">
        <name>a divalent metal cation</name>
        <dbReference type="ChEBI" id="CHEBI:60240"/>
    </cofactor>
</comment>
<reference evidence="9 10" key="1">
    <citation type="submission" date="2023-01" db="EMBL/GenBank/DDBJ databases">
        <authorList>
            <person name="Whitehead M."/>
        </authorList>
    </citation>
    <scope>NUCLEOTIDE SEQUENCE [LARGE SCALE GENOMIC DNA]</scope>
</reference>
<keyword evidence="6" id="KW-0378">Hydrolase</keyword>
<dbReference type="AlphaFoldDB" id="A0AAV0XFU4"/>
<dbReference type="Pfam" id="PF13359">
    <property type="entry name" value="DDE_Tnp_4"/>
    <property type="match status" value="1"/>
</dbReference>
<dbReference type="InterPro" id="IPR045249">
    <property type="entry name" value="HARBI1-like"/>
</dbReference>
<keyword evidence="7" id="KW-0539">Nucleus</keyword>
<sequence length="275" mass="31430">MDNNLSKLILLFGVSHLQCLNSSLDSKKNLLLRLTSKTSKVRIRNVMVITSLYDDIDFKCHFRLTRSSVEILMCKVKPFYISPNSVVGRPSVDYKKATLMTVWYLSNTEEIVKLEIGSSEAATIKNFKRLTFNYMPNTIGCIDGCHIRLHAPRDKRSDYTNRKMFQSIVLLAVCNAKLEFTYIFSGWPGSSHDARVFKNSSLGHTLINSLQEIISKNQHILGDSAFPLLENLMVPYKATHILTEKEKSFNRRSSSTRVVIEQAFGLLLGRFRRLK</sequence>
<evidence type="ECO:0000259" key="8">
    <source>
        <dbReference type="Pfam" id="PF13359"/>
    </source>
</evidence>
<accession>A0AAV0XFU4</accession>
<evidence type="ECO:0000256" key="2">
    <source>
        <dbReference type="ARBA" id="ARBA00004123"/>
    </source>
</evidence>
<feature type="domain" description="DDE Tnp4" evidence="8">
    <location>
        <begin position="142"/>
        <end position="274"/>
    </location>
</feature>
<evidence type="ECO:0000313" key="9">
    <source>
        <dbReference type="EMBL" id="CAI6367245.1"/>
    </source>
</evidence>
<organism evidence="9 10">
    <name type="scientific">Macrosiphum euphorbiae</name>
    <name type="common">potato aphid</name>
    <dbReference type="NCBI Taxonomy" id="13131"/>
    <lineage>
        <taxon>Eukaryota</taxon>
        <taxon>Metazoa</taxon>
        <taxon>Ecdysozoa</taxon>
        <taxon>Arthropoda</taxon>
        <taxon>Hexapoda</taxon>
        <taxon>Insecta</taxon>
        <taxon>Pterygota</taxon>
        <taxon>Neoptera</taxon>
        <taxon>Paraneoptera</taxon>
        <taxon>Hemiptera</taxon>
        <taxon>Sternorrhyncha</taxon>
        <taxon>Aphidomorpha</taxon>
        <taxon>Aphidoidea</taxon>
        <taxon>Aphididae</taxon>
        <taxon>Macrosiphini</taxon>
        <taxon>Macrosiphum</taxon>
    </lineage>
</organism>
<comment type="caution">
    <text evidence="9">The sequence shown here is derived from an EMBL/GenBank/DDBJ whole genome shotgun (WGS) entry which is preliminary data.</text>
</comment>
<keyword evidence="10" id="KW-1185">Reference proteome</keyword>
<evidence type="ECO:0000256" key="5">
    <source>
        <dbReference type="ARBA" id="ARBA00022723"/>
    </source>
</evidence>
<dbReference type="GO" id="GO:0004518">
    <property type="term" value="F:nuclease activity"/>
    <property type="evidence" value="ECO:0007669"/>
    <property type="project" value="UniProtKB-KW"/>
</dbReference>
<comment type="similarity">
    <text evidence="3">Belongs to the HARBI1 family.</text>
</comment>
<evidence type="ECO:0000256" key="1">
    <source>
        <dbReference type="ARBA" id="ARBA00001968"/>
    </source>
</evidence>
<dbReference type="PANTHER" id="PTHR22930:SF292">
    <property type="entry name" value="DDE TNP4 DOMAIN-CONTAINING PROTEIN"/>
    <property type="match status" value="1"/>
</dbReference>
<evidence type="ECO:0000313" key="10">
    <source>
        <dbReference type="Proteomes" id="UP001160148"/>
    </source>
</evidence>
<dbReference type="GO" id="GO:0046872">
    <property type="term" value="F:metal ion binding"/>
    <property type="evidence" value="ECO:0007669"/>
    <property type="project" value="UniProtKB-KW"/>
</dbReference>
<keyword evidence="5" id="KW-0479">Metal-binding</keyword>
<name>A0AAV0XFU4_9HEMI</name>
<gene>
    <name evidence="9" type="ORF">MEUPH1_LOCUS21742</name>
</gene>
<protein>
    <recommendedName>
        <fullName evidence="8">DDE Tnp4 domain-containing protein</fullName>
    </recommendedName>
</protein>
<dbReference type="Proteomes" id="UP001160148">
    <property type="component" value="Unassembled WGS sequence"/>
</dbReference>
<evidence type="ECO:0000256" key="6">
    <source>
        <dbReference type="ARBA" id="ARBA00022801"/>
    </source>
</evidence>
<evidence type="ECO:0000256" key="7">
    <source>
        <dbReference type="ARBA" id="ARBA00023242"/>
    </source>
</evidence>
<dbReference type="InterPro" id="IPR027806">
    <property type="entry name" value="HARBI1_dom"/>
</dbReference>
<evidence type="ECO:0000256" key="4">
    <source>
        <dbReference type="ARBA" id="ARBA00022722"/>
    </source>
</evidence>
<dbReference type="EMBL" id="CARXXK010000004">
    <property type="protein sequence ID" value="CAI6367245.1"/>
    <property type="molecule type" value="Genomic_DNA"/>
</dbReference>
<comment type="subcellular location">
    <subcellularLocation>
        <location evidence="2">Nucleus</location>
    </subcellularLocation>
</comment>
<evidence type="ECO:0000256" key="3">
    <source>
        <dbReference type="ARBA" id="ARBA00006958"/>
    </source>
</evidence>
<dbReference type="GO" id="GO:0016787">
    <property type="term" value="F:hydrolase activity"/>
    <property type="evidence" value="ECO:0007669"/>
    <property type="project" value="UniProtKB-KW"/>
</dbReference>